<dbReference type="FunFam" id="1.20.120.1750:FF:000014">
    <property type="entry name" value="Cullin 9"/>
    <property type="match status" value="1"/>
</dbReference>
<dbReference type="GO" id="GO:0010736">
    <property type="term" value="F:serum response element binding"/>
    <property type="evidence" value="ECO:0007669"/>
    <property type="project" value="UniProtKB-ARBA"/>
</dbReference>
<keyword evidence="10" id="KW-0833">Ubl conjugation pathway</keyword>
<feature type="compositionally biased region" description="Acidic residues" evidence="28">
    <location>
        <begin position="3067"/>
        <end position="3077"/>
    </location>
</feature>
<feature type="region of interest" description="Disordered" evidence="28">
    <location>
        <begin position="364"/>
        <end position="387"/>
    </location>
</feature>
<feature type="region of interest" description="Disordered" evidence="28">
    <location>
        <begin position="1119"/>
        <end position="1175"/>
    </location>
</feature>
<evidence type="ECO:0000256" key="4">
    <source>
        <dbReference type="ARBA" id="ARBA00022499"/>
    </source>
</evidence>
<dbReference type="PROSITE" id="PS50066">
    <property type="entry name" value="MADS_BOX_2"/>
    <property type="match status" value="1"/>
</dbReference>
<dbReference type="PROSITE" id="PS50089">
    <property type="entry name" value="ZF_RING_2"/>
    <property type="match status" value="2"/>
</dbReference>
<dbReference type="Gene3D" id="3.30.230.130">
    <property type="entry name" value="Cullin, Chain C, Domain 2"/>
    <property type="match status" value="1"/>
</dbReference>
<dbReference type="InterPro" id="IPR036388">
    <property type="entry name" value="WH-like_DNA-bd_sf"/>
</dbReference>
<keyword evidence="16" id="KW-0238">DNA-binding</keyword>
<dbReference type="Gene3D" id="1.20.120.1750">
    <property type="match status" value="1"/>
</dbReference>
<dbReference type="EMBL" id="JBBHLL010000112">
    <property type="protein sequence ID" value="KAK7815519.1"/>
    <property type="molecule type" value="Genomic_DNA"/>
</dbReference>
<keyword evidence="3" id="KW-0963">Cytoplasm</keyword>
<dbReference type="GO" id="GO:0001701">
    <property type="term" value="P:in utero embryonic development"/>
    <property type="evidence" value="ECO:0007669"/>
    <property type="project" value="UniProtKB-ARBA"/>
</dbReference>
<evidence type="ECO:0000256" key="20">
    <source>
        <dbReference type="ARBA" id="ARBA00058383"/>
    </source>
</evidence>
<dbReference type="GO" id="GO:0000981">
    <property type="term" value="F:DNA-binding transcription factor activity, RNA polymerase II-specific"/>
    <property type="evidence" value="ECO:0007669"/>
    <property type="project" value="InterPro"/>
</dbReference>
<dbReference type="PROSITE" id="PS51873">
    <property type="entry name" value="TRIAD"/>
    <property type="match status" value="1"/>
</dbReference>
<dbReference type="InterPro" id="IPR044066">
    <property type="entry name" value="TRIAD_supradom"/>
</dbReference>
<dbReference type="GO" id="GO:0031625">
    <property type="term" value="F:ubiquitin protein ligase binding"/>
    <property type="evidence" value="ECO:0007669"/>
    <property type="project" value="InterPro"/>
</dbReference>
<evidence type="ECO:0000259" key="29">
    <source>
        <dbReference type="PROSITE" id="PS50066"/>
    </source>
</evidence>
<feature type="domain" description="DOC" evidence="32">
    <location>
        <begin position="1679"/>
        <end position="1858"/>
    </location>
</feature>
<dbReference type="InterPro" id="IPR036317">
    <property type="entry name" value="Cullin_homology_sf"/>
</dbReference>
<keyword evidence="18" id="KW-0804">Transcription</keyword>
<dbReference type="FunFam" id="3.40.1810.10:FF:000002">
    <property type="entry name" value="Serum response factor b"/>
    <property type="match status" value="1"/>
</dbReference>
<evidence type="ECO:0000256" key="5">
    <source>
        <dbReference type="ARBA" id="ARBA00022679"/>
    </source>
</evidence>
<keyword evidence="14" id="KW-0805">Transcription regulation</keyword>
<dbReference type="Proteomes" id="UP001488838">
    <property type="component" value="Unassembled WGS sequence"/>
</dbReference>
<reference evidence="34 35" key="1">
    <citation type="journal article" date="2023" name="bioRxiv">
        <title>Conserved and derived expression patterns and positive selection on dental genes reveal complex evolutionary context of ever-growing rodent molars.</title>
        <authorList>
            <person name="Calamari Z.T."/>
            <person name="Song A."/>
            <person name="Cohen E."/>
            <person name="Akter M."/>
            <person name="Roy R.D."/>
            <person name="Hallikas O."/>
            <person name="Christensen M.M."/>
            <person name="Li P."/>
            <person name="Marangoni P."/>
            <person name="Jernvall J."/>
            <person name="Klein O.D."/>
        </authorList>
    </citation>
    <scope>NUCLEOTIDE SEQUENCE [LARGE SCALE GENOMIC DNA]</scope>
    <source>
        <strain evidence="34">V071</strain>
    </source>
</reference>
<evidence type="ECO:0000256" key="27">
    <source>
        <dbReference type="SAM" id="Coils"/>
    </source>
</evidence>
<keyword evidence="19" id="KW-0539">Nucleus</keyword>
<dbReference type="PRINTS" id="PR00404">
    <property type="entry name" value="MADSDOMAIN"/>
</dbReference>
<dbReference type="Pfam" id="PF26557">
    <property type="entry name" value="Cullin_AB"/>
    <property type="match status" value="1"/>
</dbReference>
<evidence type="ECO:0000256" key="26">
    <source>
        <dbReference type="PROSITE-ProRule" id="PRU00330"/>
    </source>
</evidence>
<keyword evidence="7" id="KW-0677">Repeat</keyword>
<dbReference type="SUPFAM" id="SSF57850">
    <property type="entry name" value="RING/U-box"/>
    <property type="match status" value="2"/>
</dbReference>
<dbReference type="SUPFAM" id="SSF49785">
    <property type="entry name" value="Galactose-binding domain-like"/>
    <property type="match status" value="1"/>
</dbReference>
<evidence type="ECO:0000256" key="1">
    <source>
        <dbReference type="ARBA" id="ARBA00004123"/>
    </source>
</evidence>
<dbReference type="GO" id="GO:0008270">
    <property type="term" value="F:zinc ion binding"/>
    <property type="evidence" value="ECO:0007669"/>
    <property type="project" value="UniProtKB-KW"/>
</dbReference>
<comment type="function">
    <text evidence="20">SRF is a transcription factor that binds to the serum response element (SRE), a short sequence of dyad symmetry located 300 bp to the 5' of the site of transcription initiation of some genes (such as FOS). Together with MRTFA transcription coactivator, controls expression of genes regulating the cytoskeleton during development, morphogenesis and cell migration. The SRF-MRTFA complex activity responds to Rho GTPase-induced changes in cellular globular actin (G-actin) concentration, thereby coupling cytoskeletal gene expression to cytoskeletal dynamics. Required for cardiac differentiation and maturation.</text>
</comment>
<feature type="domain" description="RING-type" evidence="31">
    <location>
        <begin position="2627"/>
        <end position="2674"/>
    </location>
</feature>
<dbReference type="PROSITE" id="PS01256">
    <property type="entry name" value="CULLIN_1"/>
    <property type="match status" value="1"/>
</dbReference>
<evidence type="ECO:0000256" key="22">
    <source>
        <dbReference type="ARBA" id="ARBA00069618"/>
    </source>
</evidence>
<dbReference type="GO" id="GO:0002042">
    <property type="term" value="P:cell migration involved in sprouting angiogenesis"/>
    <property type="evidence" value="ECO:0007669"/>
    <property type="project" value="UniProtKB-ARBA"/>
</dbReference>
<feature type="region of interest" description="Disordered" evidence="28">
    <location>
        <begin position="221"/>
        <end position="264"/>
    </location>
</feature>
<feature type="compositionally biased region" description="Polar residues" evidence="28">
    <location>
        <begin position="1979"/>
        <end position="2000"/>
    </location>
</feature>
<dbReference type="PROSITE" id="PS00518">
    <property type="entry name" value="ZF_RING_1"/>
    <property type="match status" value="1"/>
</dbReference>
<evidence type="ECO:0000256" key="16">
    <source>
        <dbReference type="ARBA" id="ARBA00023125"/>
    </source>
</evidence>
<dbReference type="Pfam" id="PF23168">
    <property type="entry name" value="CUL7_CUL9_N"/>
    <property type="match status" value="1"/>
</dbReference>
<evidence type="ECO:0000256" key="9">
    <source>
        <dbReference type="ARBA" id="ARBA00022771"/>
    </source>
</evidence>
<proteinExistence type="inferred from homology"/>
<evidence type="ECO:0000256" key="18">
    <source>
        <dbReference type="ARBA" id="ARBA00023163"/>
    </source>
</evidence>
<comment type="subcellular location">
    <subcellularLocation>
        <location evidence="2">Cytoplasm</location>
    </subcellularLocation>
    <subcellularLocation>
        <location evidence="1">Nucleus</location>
    </subcellularLocation>
</comment>
<comment type="subunit">
    <text evidence="21">Binds DNA as a multimer, probably a dimer. Interacts with MRTFA, forming the SRF-MRTFA nuclear complex which binds the 5'-CArG-3' consensus motif (CArG box) on DNA via SRF. Forms a nuclear ternary complex with MRTFA and SCAI. Interacts with MRTFB. Interacts with MLLT7/FOXO4, NKX3A and SSRP1. Interacts with ARID2. Interacts with SRFBP1. Interacts with FOXK1. Interacts with LPXN. Interacts with OLFM2; the interaction promotes dissociation of SRF from the transcriptional repressor HEY2, facilitates binding of SRF to target genes and promotes smooth muscle differentiation. Interacts with NKX3-1. Interacts with KAT5. Interacts with PURB.</text>
</comment>
<dbReference type="InterPro" id="IPR017907">
    <property type="entry name" value="Znf_RING_CS"/>
</dbReference>
<comment type="caution">
    <text evidence="34">The sequence shown here is derived from an EMBL/GenBank/DDBJ whole genome shotgun (WGS) entry which is preliminary data.</text>
</comment>
<keyword evidence="17" id="KW-0010">Activator</keyword>
<dbReference type="InterPro" id="IPR056405">
    <property type="entry name" value="ARM_CUL7_CUL9"/>
</dbReference>
<evidence type="ECO:0000256" key="3">
    <source>
        <dbReference type="ARBA" id="ARBA00022490"/>
    </source>
</evidence>
<dbReference type="GO" id="GO:0046983">
    <property type="term" value="F:protein dimerization activity"/>
    <property type="evidence" value="ECO:0007669"/>
    <property type="project" value="InterPro"/>
</dbReference>
<feature type="domain" description="RING-type" evidence="33">
    <location>
        <begin position="2623"/>
        <end position="2840"/>
    </location>
</feature>
<keyword evidence="5" id="KW-0808">Transferase</keyword>
<dbReference type="PROSITE" id="PS50069">
    <property type="entry name" value="CULLIN_2"/>
    <property type="match status" value="1"/>
</dbReference>
<dbReference type="SUPFAM" id="SSF63748">
    <property type="entry name" value="Tudor/PWWP/MBT"/>
    <property type="match status" value="1"/>
</dbReference>
<dbReference type="InterPro" id="IPR008979">
    <property type="entry name" value="Galactose-bd-like_sf"/>
</dbReference>
<dbReference type="InterPro" id="IPR014722">
    <property type="entry name" value="Rib_uL2_dom2"/>
</dbReference>
<feature type="compositionally biased region" description="Low complexity" evidence="28">
    <location>
        <begin position="1"/>
        <end position="28"/>
    </location>
</feature>
<evidence type="ECO:0000256" key="13">
    <source>
        <dbReference type="ARBA" id="ARBA00022843"/>
    </source>
</evidence>
<dbReference type="Gene3D" id="2.30.30.30">
    <property type="match status" value="1"/>
</dbReference>
<dbReference type="Pfam" id="PF24742">
    <property type="entry name" value="ARM_CUL7_CUL9"/>
    <property type="match status" value="1"/>
</dbReference>
<dbReference type="SMART" id="SM00432">
    <property type="entry name" value="MADS"/>
    <property type="match status" value="1"/>
</dbReference>
<dbReference type="Gene3D" id="2.60.120.260">
    <property type="entry name" value="Galactose-binding domain-like"/>
    <property type="match status" value="1"/>
</dbReference>
<dbReference type="Pfam" id="PF11515">
    <property type="entry name" value="Cul7"/>
    <property type="match status" value="1"/>
</dbReference>
<dbReference type="CDD" id="cd00266">
    <property type="entry name" value="MADS_SRF_like"/>
    <property type="match status" value="1"/>
</dbReference>
<dbReference type="InterPro" id="IPR016158">
    <property type="entry name" value="Cullin_homology"/>
</dbReference>
<dbReference type="GO" id="GO:0005737">
    <property type="term" value="C:cytoplasm"/>
    <property type="evidence" value="ECO:0007669"/>
    <property type="project" value="UniProtKB-SubCell"/>
</dbReference>
<evidence type="ECO:0000256" key="17">
    <source>
        <dbReference type="ARBA" id="ARBA00023159"/>
    </source>
</evidence>
<dbReference type="InterPro" id="IPR011989">
    <property type="entry name" value="ARM-like"/>
</dbReference>
<feature type="compositionally biased region" description="Acidic residues" evidence="28">
    <location>
        <begin position="83"/>
        <end position="93"/>
    </location>
</feature>
<dbReference type="SMART" id="SM00884">
    <property type="entry name" value="Cullin_Nedd8"/>
    <property type="match status" value="1"/>
</dbReference>
<dbReference type="CDD" id="cd20347">
    <property type="entry name" value="BRcat_RBR_CUL9"/>
    <property type="match status" value="1"/>
</dbReference>
<dbReference type="Pfam" id="PF03256">
    <property type="entry name" value="ANAPC10"/>
    <property type="match status" value="1"/>
</dbReference>
<dbReference type="InterPro" id="IPR047560">
    <property type="entry name" value="Rcat_RBR_CUL9"/>
</dbReference>
<keyword evidence="9 25" id="KW-0863">Zinc-finger</keyword>
<evidence type="ECO:0000256" key="25">
    <source>
        <dbReference type="PROSITE-ProRule" id="PRU00175"/>
    </source>
</evidence>
<dbReference type="GO" id="GO:0060379">
    <property type="term" value="P:cardiac muscle cell myoblast differentiation"/>
    <property type="evidence" value="ECO:0007669"/>
    <property type="project" value="UniProtKB-ARBA"/>
</dbReference>
<evidence type="ECO:0000256" key="10">
    <source>
        <dbReference type="ARBA" id="ARBA00022786"/>
    </source>
</evidence>
<dbReference type="InterPro" id="IPR036879">
    <property type="entry name" value="TF_MADSbox_sf"/>
</dbReference>
<name>A0AAW0IMJ0_MYOGA</name>
<evidence type="ECO:0000259" key="30">
    <source>
        <dbReference type="PROSITE" id="PS50069"/>
    </source>
</evidence>
<dbReference type="InterPro" id="IPR016157">
    <property type="entry name" value="Cullin_CS"/>
</dbReference>
<dbReference type="SUPFAM" id="SSF48371">
    <property type="entry name" value="ARM repeat"/>
    <property type="match status" value="1"/>
</dbReference>
<dbReference type="InterPro" id="IPR016024">
    <property type="entry name" value="ARM-type_fold"/>
</dbReference>
<evidence type="ECO:0000256" key="28">
    <source>
        <dbReference type="SAM" id="MobiDB-lite"/>
    </source>
</evidence>
<keyword evidence="15 27" id="KW-0175">Coiled coil</keyword>
<keyword evidence="13" id="KW-0832">Ubl conjugation</keyword>
<feature type="compositionally biased region" description="Low complexity" evidence="28">
    <location>
        <begin position="1119"/>
        <end position="1129"/>
    </location>
</feature>
<dbReference type="InterPro" id="IPR021097">
    <property type="entry name" value="CPH_domain"/>
</dbReference>
<evidence type="ECO:0000256" key="11">
    <source>
        <dbReference type="ARBA" id="ARBA00022833"/>
    </source>
</evidence>
<dbReference type="GO" id="GO:0031461">
    <property type="term" value="C:cullin-RING ubiquitin ligase complex"/>
    <property type="evidence" value="ECO:0007669"/>
    <property type="project" value="InterPro"/>
</dbReference>
<dbReference type="Pfam" id="PF22191">
    <property type="entry name" value="IBR_1"/>
    <property type="match status" value="1"/>
</dbReference>
<evidence type="ECO:0000256" key="23">
    <source>
        <dbReference type="ARBA" id="ARBA00072990"/>
    </source>
</evidence>
<evidence type="ECO:0000256" key="14">
    <source>
        <dbReference type="ARBA" id="ARBA00023015"/>
    </source>
</evidence>
<dbReference type="InterPro" id="IPR055486">
    <property type="entry name" value="CUL7/CUL9_N"/>
</dbReference>
<dbReference type="GO" id="GO:0005524">
    <property type="term" value="F:ATP binding"/>
    <property type="evidence" value="ECO:0007669"/>
    <property type="project" value="UniProtKB-KW"/>
</dbReference>
<dbReference type="GO" id="GO:0005634">
    <property type="term" value="C:nucleus"/>
    <property type="evidence" value="ECO:0007669"/>
    <property type="project" value="UniProtKB-SubCell"/>
</dbReference>
<dbReference type="PANTHER" id="PTHR22771:SF2">
    <property type="entry name" value="CULLIN-9"/>
    <property type="match status" value="1"/>
</dbReference>
<evidence type="ECO:0000256" key="24">
    <source>
        <dbReference type="ARBA" id="ARBA00077902"/>
    </source>
</evidence>
<evidence type="ECO:0000256" key="2">
    <source>
        <dbReference type="ARBA" id="ARBA00004496"/>
    </source>
</evidence>
<dbReference type="InterPro" id="IPR004939">
    <property type="entry name" value="APC_su10/DOC_dom"/>
</dbReference>
<dbReference type="PROSITE" id="PS51284">
    <property type="entry name" value="DOC"/>
    <property type="match status" value="1"/>
</dbReference>
<dbReference type="GO" id="GO:1902895">
    <property type="term" value="P:positive regulation of miRNA transcription"/>
    <property type="evidence" value="ECO:0007669"/>
    <property type="project" value="UniProtKB-ARBA"/>
</dbReference>
<dbReference type="InterPro" id="IPR002100">
    <property type="entry name" value="TF_MADSbox"/>
</dbReference>
<dbReference type="Pfam" id="PF00319">
    <property type="entry name" value="SRF-TF"/>
    <property type="match status" value="1"/>
</dbReference>
<feature type="compositionally biased region" description="Acidic residues" evidence="28">
    <location>
        <begin position="3025"/>
        <end position="3057"/>
    </location>
</feature>
<evidence type="ECO:0000313" key="35">
    <source>
        <dbReference type="Proteomes" id="UP001488838"/>
    </source>
</evidence>
<evidence type="ECO:0000256" key="21">
    <source>
        <dbReference type="ARBA" id="ARBA00064735"/>
    </source>
</evidence>
<sequence length="3077" mass="338592">MLPSQAGAAAALGRGSALGGSLNRTPTGRPGGGGGGGTRGANGGRVPGNGAGLGPGRLEREAAAAAAPTPAPTAGALYSGSEGDSESGEEEELGAERRGLKRSLSEMELGVVVGGPEAAAAAAGGYGPVSGAVSGAKPGKKTRGRVKIKMEFIDNKLRRYTTFSKRKTGIMKKAYELSTLTGTQVLLLVASETGHVYTFATRKLQPMITSETGKALIQTCLNSPDSPPRSDPTTDQRMSATGFEEPDLTYQVSESDSSGETKDTLKPAFTVTNLPGTTSTIQTAPSTSTTMQVSSGPSFPITNYLAPVSASVSPSAVSSANGTVLKSTGSGPVSSGGLMQLPTSFTLMPGGAVAQQVPVQAIQVHQAPQQASPSRDSSTDLTQTSSSGTVTLPATIMTSSIPTTVGGHMMYPSPHAVMYAPTSGLADGSLTVLNAFSQAPSTMQVSHSQVQEQGGVPQVFLTAPSGTVQIPVSAVQLHQMAVIGQQAGSSSNLTELQVVNLDATHSTKTGDATILGFLLEIAGALGGFQDWGMEVRMVGEQRAGTLMVPLGPQLQAYPEELIRQRPGHDGHPEYLIRWRVLRCGEEGKVNGEEDKPEHLLMWLSAPEVCANCPMLLRERTLSKGPQYDPAGQLGSFPQDPGDLDELAVAEMEADVRALVRRATRQLAEGGSSSLVAAVLHTVHVLSAYASIGPLAGVFRETGALDLLMRMLCNPEPQIRRSAGKMLQALAAHDAGSRAHVLLSLSQQDGIEQHMDFDSRYTLLALFAESTSTEERCMAFEGIQLPQIPGKLLFSLVKRYLCVTSLLDQLNNSPEPGAGDQSTSCLIKEKNLGQRELEFSMAVGNLISELVQSMGWARNLSEQGTLPPRPPRSIFQPCISGLPLLLPTIVTTPRKQGRSFRHRSEFSSRSGYGEYVQQTVQPGMRVRILDDYEEISAGDEGEFQQSNNGVPPVQVFWQSTGRTYWVHWHMLEILGPKEATGDSAAAAVEKREGATVLGTAFHSWDRKPPYGLYSLPYLQPEPRKSEESGCLTQAEWWELLFFIKKLDLCEQQPIFQNLREKLDKALGEKALGEISVPIEVAEGVLQVLSKRFEGSNLCDLLNSQIYTKYGLMPEELSSLSSSWSHSCSPEPGEESKSAASFSEEEAESCKANTEPSKAEAEPAGAKTESPKAQSDSQLFSQLLVTEGMALSPETQEAAAEMARALRGPGPRSALDQHVAAVLATVQISSLDIDLQLSGLCALSQAVEEVTERDHPLVRPDRTLREKLVKTLVELLTSQVGEKMVVVLALRLLYLLMTKHEWRPLFAREGGIYAVLVCMQEYKTSVLVQQAGLAALKMLAITSSSEIPTFVTSRDSIQPLFDTQMTREIFASIDSATRPGSESLLLSVPAAVVLMLNTEGCSSAVRNGLLLLNLLLCNHHTLGDQIITQELRDTLFRHSGIAPGTEPMPTTRTILMMLLNRYSEPRGSPERAALESPSTQGQDGSPELLIRSLVGGPSAELFLDLERVLCCEGSPQGTMRPLLKRLQQETQPFLLLLRTLDAPGPNRTLLLTVLRVMTRLLDYSETMVLPWHEILEPCLNCLSGPSSDSEMTQELICFLHRLALMHKDYAVVLCCLGAKEALSKVMDKHSAQLLLASELRDLVTECEKYAQLHSNLTSSILAGCIQMVLGQIEDHRRTYQPINIPFFDVFLRHLCQGSSVEVKEDKCWEKVEVSSNPHRASKLTDRNPKTYWESNGNSGSHSITLHMHRGVLIRQLTLLVASEDSSYMPARVVVFGGDSVSCINTELNTVNVMPSASRVTLLENLNRFWPIIQIRIKRCQQGGIDTRVRGVEVLGPKPTFWPLFREQLCRRTCLFYTIWAQAWSQDVAEDRRRLLQLCPRLNRVLRHEQNFADRFLPDDEAAQALGKTCWEALVSPLVQNITSPDAEGISSLGWLLDRYLEQREKVQSSQSRAASFASRVRRLCHLLVHVEPPPGPSEPSTQPLSKNSKSQDGSPMPSTVLPSSSLRNITQCWQSVVQEQVSRFLAAAWRASDFVPRYCNLYERLQRAGWELFGPRAAFTLALRSGFSGALLQQSFLTAAHMTEQFARHIDQQIQGGLLGGASGVEMLGQLQRYLEPIMVLSGLELATTFEHFYQHYMADRLLSLGSSWLEGSVLEQIGLCFPNRLPQLMLQSLRTSEELQRQFHVYQLQQLDRQLLEQEDQEEWRLEEVEEEDQVQETRKELSVEDPGPEVSVLVLSPRCWPVSPLCYLHTLRQLLPTELCDALGRFSSFYSHSQNYPVLDMGPHRRLQWTWLGRAELQFGDQTLHVSTVQMWLLLNFNKTEEVSVETLLQTSDLSPELLQQALLPLIADNGPLTLEKAQHFPQAGMLRLREPRSQPHEEVLWLIPPQTYFSVEKDEGRTLEQKRNLLSCLLVRILKAHGEKGLHIDQLVCLVLEAWRKGPNPPGSLGHTVAGGVACSSTDVLSCILHLLGQGYVERRDDQPQVLMYATPEPMGPCREVISQSDPYPLTCNAPSHCAVSATSTRCFYEGLCSPRRFSPEALLALASLQLPAGRTMSPQEVEGLMAQTVRQVQETLNLEPDVAQHLLAHAHWGTEQLLQSYSDDPEPLLLAAGLRVPQAQVVLTHPDHCPVCISPLGPSDNTPALCCRHCCCKSCWNEYLTTRIEQNFVQNCTCPIADCPAQPTGAFIRDMVSSPEVISKYEKALLRGYVESCSNLTWCTNPQGCDRILCRQGLGSGTTCSKCGWASCFSCNFPEAHYPASCSHMSQWVDDGGYYDGMSVEAQSKHLAKLISKRCPSCQAPIEKNEGCLHMTCARCNHGFCWRCLKSWKPSHKDYYNCSAMVSKAARQEKRFQDYNERCTFHHQAREFAVNLRNQASAIHEVPPPKSFTFLHDACRALEQARKVLAYACVYSFYSQDTEYMDVVEQQTENLELHTNALQILLEETLLRCQDLASSLRLLRADCLSTGTELLRRIQERLLAILQHSTQALLSPCQDFRVGLQSPSVEAREAKGSNVLSNQPQGFSGLEAEEEEEEDVPEWQQEFDEELDNDSFSYDEESENLDRETFFFGDEDDDDESYD</sequence>
<dbReference type="Gene3D" id="1.10.10.10">
    <property type="entry name" value="Winged helix-like DNA-binding domain superfamily/Winged helix DNA-binding domain"/>
    <property type="match status" value="1"/>
</dbReference>
<dbReference type="SMART" id="SM01337">
    <property type="entry name" value="APC10"/>
    <property type="match status" value="1"/>
</dbReference>
<dbReference type="InterPro" id="IPR033897">
    <property type="entry name" value="SRF-like_MADS-box"/>
</dbReference>
<dbReference type="Gene3D" id="3.40.1810.10">
    <property type="entry name" value="Transcription factor, MADS-box"/>
    <property type="match status" value="1"/>
</dbReference>
<dbReference type="GO" id="GO:0042060">
    <property type="term" value="P:wound healing"/>
    <property type="evidence" value="ECO:0007669"/>
    <property type="project" value="UniProtKB-ARBA"/>
</dbReference>
<protein>
    <recommendedName>
        <fullName evidence="22">Cullin-9</fullName>
    </recommendedName>
    <alternativeName>
        <fullName evidence="23">Serum response factor</fullName>
    </alternativeName>
    <alternativeName>
        <fullName evidence="24">p53-associated parkin-like cytoplasmic protein</fullName>
    </alternativeName>
</protein>
<feature type="domain" description="MADS-box" evidence="29">
    <location>
        <begin position="143"/>
        <end position="203"/>
    </location>
</feature>
<feature type="region of interest" description="Disordered" evidence="28">
    <location>
        <begin position="3006"/>
        <end position="3077"/>
    </location>
</feature>
<accession>A0AAW0IMJ0</accession>
<dbReference type="FunFam" id="1.10.10.10:FF:000207">
    <property type="entry name" value="Cullin 9"/>
    <property type="match status" value="1"/>
</dbReference>
<keyword evidence="11" id="KW-0862">Zinc</keyword>
<dbReference type="Gene3D" id="1.25.10.10">
    <property type="entry name" value="Leucine-rich Repeat Variant"/>
    <property type="match status" value="1"/>
</dbReference>
<keyword evidence="35" id="KW-1185">Reference proteome</keyword>
<feature type="domain" description="Cullin family profile" evidence="30">
    <location>
        <begin position="2079"/>
        <end position="2347"/>
    </location>
</feature>
<feature type="compositionally biased region" description="Low complexity" evidence="28">
    <location>
        <begin position="63"/>
        <end position="82"/>
    </location>
</feature>
<feature type="region of interest" description="Disordered" evidence="28">
    <location>
        <begin position="1969"/>
        <end position="2000"/>
    </location>
</feature>
<evidence type="ECO:0000256" key="6">
    <source>
        <dbReference type="ARBA" id="ARBA00022723"/>
    </source>
</evidence>
<evidence type="ECO:0000256" key="7">
    <source>
        <dbReference type="ARBA" id="ARBA00022737"/>
    </source>
</evidence>
<dbReference type="SUPFAM" id="SSF55455">
    <property type="entry name" value="SRF-like"/>
    <property type="match status" value="1"/>
</dbReference>
<dbReference type="InterPro" id="IPR001841">
    <property type="entry name" value="Znf_RING"/>
</dbReference>
<dbReference type="InterPro" id="IPR013083">
    <property type="entry name" value="Znf_RING/FYVE/PHD"/>
</dbReference>
<dbReference type="GO" id="GO:0016740">
    <property type="term" value="F:transferase activity"/>
    <property type="evidence" value="ECO:0007669"/>
    <property type="project" value="UniProtKB-KW"/>
</dbReference>
<dbReference type="InterPro" id="IPR019559">
    <property type="entry name" value="Cullin_neddylation_domain"/>
</dbReference>
<evidence type="ECO:0000256" key="19">
    <source>
        <dbReference type="ARBA" id="ARBA00023242"/>
    </source>
</evidence>
<dbReference type="InterPro" id="IPR059120">
    <property type="entry name" value="Cullin-like_AB"/>
</dbReference>
<dbReference type="Gene3D" id="3.30.40.10">
    <property type="entry name" value="Zinc/RING finger domain, C3HC4 (zinc finger)"/>
    <property type="match status" value="1"/>
</dbReference>
<keyword evidence="6" id="KW-0479">Metal-binding</keyword>
<keyword evidence="12" id="KW-0067">ATP-binding</keyword>
<feature type="compositionally biased region" description="Gly residues" evidence="28">
    <location>
        <begin position="29"/>
        <end position="55"/>
    </location>
</feature>
<dbReference type="GO" id="GO:0045944">
    <property type="term" value="P:positive regulation of transcription by RNA polymerase II"/>
    <property type="evidence" value="ECO:0007669"/>
    <property type="project" value="InterPro"/>
</dbReference>
<evidence type="ECO:0000259" key="33">
    <source>
        <dbReference type="PROSITE" id="PS51873"/>
    </source>
</evidence>
<dbReference type="PROSITE" id="PS00350">
    <property type="entry name" value="MADS_BOX_1"/>
    <property type="match status" value="1"/>
</dbReference>
<feature type="region of interest" description="Disordered" evidence="28">
    <location>
        <begin position="1"/>
        <end position="101"/>
    </location>
</feature>
<feature type="domain" description="RING-type" evidence="31">
    <location>
        <begin position="2793"/>
        <end position="2836"/>
    </location>
</feature>
<dbReference type="GO" id="GO:0006511">
    <property type="term" value="P:ubiquitin-dependent protein catabolic process"/>
    <property type="evidence" value="ECO:0007669"/>
    <property type="project" value="InterPro"/>
</dbReference>
<dbReference type="SUPFAM" id="SSF75632">
    <property type="entry name" value="Cullin homology domain"/>
    <property type="match status" value="1"/>
</dbReference>
<dbReference type="SMART" id="SM00647">
    <property type="entry name" value="IBR"/>
    <property type="match status" value="2"/>
</dbReference>
<dbReference type="InterPro" id="IPR002867">
    <property type="entry name" value="IBR_dom"/>
</dbReference>
<evidence type="ECO:0000313" key="34">
    <source>
        <dbReference type="EMBL" id="KAK7815519.1"/>
    </source>
</evidence>
<dbReference type="InterPro" id="IPR045093">
    <property type="entry name" value="Cullin"/>
</dbReference>
<organism evidence="34 35">
    <name type="scientific">Myodes glareolus</name>
    <name type="common">Bank vole</name>
    <name type="synonym">Clethrionomys glareolus</name>
    <dbReference type="NCBI Taxonomy" id="447135"/>
    <lineage>
        <taxon>Eukaryota</taxon>
        <taxon>Metazoa</taxon>
        <taxon>Chordata</taxon>
        <taxon>Craniata</taxon>
        <taxon>Vertebrata</taxon>
        <taxon>Euteleostomi</taxon>
        <taxon>Mammalia</taxon>
        <taxon>Eutheria</taxon>
        <taxon>Euarchontoglires</taxon>
        <taxon>Glires</taxon>
        <taxon>Rodentia</taxon>
        <taxon>Myomorpha</taxon>
        <taxon>Muroidea</taxon>
        <taxon>Cricetidae</taxon>
        <taxon>Arvicolinae</taxon>
        <taxon>Myodes</taxon>
    </lineage>
</organism>
<evidence type="ECO:0000259" key="32">
    <source>
        <dbReference type="PROSITE" id="PS51284"/>
    </source>
</evidence>
<evidence type="ECO:0000256" key="15">
    <source>
        <dbReference type="ARBA" id="ARBA00023054"/>
    </source>
</evidence>
<comment type="similarity">
    <text evidence="26">Belongs to the cullin family.</text>
</comment>
<feature type="region of interest" description="Disordered" evidence="28">
    <location>
        <begin position="1464"/>
        <end position="1484"/>
    </location>
</feature>
<dbReference type="PANTHER" id="PTHR22771">
    <property type="entry name" value="CULLIN AND GALACTOSE-BINDING DOMAIN-CONTAINING"/>
    <property type="match status" value="1"/>
</dbReference>
<evidence type="ECO:0000256" key="12">
    <source>
        <dbReference type="ARBA" id="ARBA00022840"/>
    </source>
</evidence>
<keyword evidence="8" id="KW-0547">Nucleotide-binding</keyword>
<keyword evidence="4" id="KW-1017">Isopeptide bond</keyword>
<evidence type="ECO:0000256" key="8">
    <source>
        <dbReference type="ARBA" id="ARBA00022741"/>
    </source>
</evidence>
<gene>
    <name evidence="34" type="ORF">U0070_005631</name>
</gene>
<feature type="coiled-coil region" evidence="27">
    <location>
        <begin position="2191"/>
        <end position="2220"/>
    </location>
</feature>
<dbReference type="FunFam" id="2.60.120.260:FF:000046">
    <property type="entry name" value="Cullin 9"/>
    <property type="match status" value="1"/>
</dbReference>
<dbReference type="CDD" id="cd20359">
    <property type="entry name" value="Rcat_RBR_CUL9"/>
    <property type="match status" value="1"/>
</dbReference>
<dbReference type="InterPro" id="IPR047561">
    <property type="entry name" value="BRcat_RBR_CUL9"/>
</dbReference>
<evidence type="ECO:0000259" key="31">
    <source>
        <dbReference type="PROSITE" id="PS50089"/>
    </source>
</evidence>
<dbReference type="Pfam" id="PF01485">
    <property type="entry name" value="IBR"/>
    <property type="match status" value="1"/>
</dbReference>